<dbReference type="OrthoDB" id="5920448at2759"/>
<feature type="compositionally biased region" description="Basic and acidic residues" evidence="1">
    <location>
        <begin position="36"/>
        <end position="49"/>
    </location>
</feature>
<feature type="region of interest" description="Disordered" evidence="1">
    <location>
        <begin position="76"/>
        <end position="108"/>
    </location>
</feature>
<reference evidence="2" key="1">
    <citation type="submission" date="2020-07" db="EMBL/GenBank/DDBJ databases">
        <title>Multicomponent nature underlies the extraordinary mechanical properties of spider dragline silk.</title>
        <authorList>
            <person name="Kono N."/>
            <person name="Nakamura H."/>
            <person name="Mori M."/>
            <person name="Yoshida Y."/>
            <person name="Ohtoshi R."/>
            <person name="Malay A.D."/>
            <person name="Moran D.A.P."/>
            <person name="Tomita M."/>
            <person name="Numata K."/>
            <person name="Arakawa K."/>
        </authorList>
    </citation>
    <scope>NUCLEOTIDE SEQUENCE</scope>
</reference>
<dbReference type="Proteomes" id="UP000887116">
    <property type="component" value="Unassembled WGS sequence"/>
</dbReference>
<dbReference type="EMBL" id="BMAO01024675">
    <property type="protein sequence ID" value="GFQ96888.1"/>
    <property type="molecule type" value="Genomic_DNA"/>
</dbReference>
<evidence type="ECO:0000313" key="2">
    <source>
        <dbReference type="EMBL" id="GFQ96888.1"/>
    </source>
</evidence>
<name>A0A8X6L7Q3_TRICU</name>
<organism evidence="2 3">
    <name type="scientific">Trichonephila clavata</name>
    <name type="common">Joro spider</name>
    <name type="synonym">Nephila clavata</name>
    <dbReference type="NCBI Taxonomy" id="2740835"/>
    <lineage>
        <taxon>Eukaryota</taxon>
        <taxon>Metazoa</taxon>
        <taxon>Ecdysozoa</taxon>
        <taxon>Arthropoda</taxon>
        <taxon>Chelicerata</taxon>
        <taxon>Arachnida</taxon>
        <taxon>Araneae</taxon>
        <taxon>Araneomorphae</taxon>
        <taxon>Entelegynae</taxon>
        <taxon>Araneoidea</taxon>
        <taxon>Nephilidae</taxon>
        <taxon>Trichonephila</taxon>
    </lineage>
</organism>
<evidence type="ECO:0000313" key="3">
    <source>
        <dbReference type="Proteomes" id="UP000887116"/>
    </source>
</evidence>
<feature type="region of interest" description="Disordered" evidence="1">
    <location>
        <begin position="32"/>
        <end position="62"/>
    </location>
</feature>
<gene>
    <name evidence="2" type="ORF">TNCT_25381</name>
</gene>
<dbReference type="AlphaFoldDB" id="A0A8X6L7Q3"/>
<accession>A0A8X6L7Q3</accession>
<protein>
    <submittedName>
        <fullName evidence="2">Uncharacterized protein</fullName>
    </submittedName>
</protein>
<evidence type="ECO:0000256" key="1">
    <source>
        <dbReference type="SAM" id="MobiDB-lite"/>
    </source>
</evidence>
<sequence>MNKIVELAKQTTLDEVNVEDVKEIVQEKAASLSNNELKELVNQEHKNNESSDSEEEQKELPTAFLKTSLTTVTEIMDQNDTNFDRSSKARQDVMDALSPHQQLLTESK</sequence>
<proteinExistence type="predicted"/>
<feature type="compositionally biased region" description="Polar residues" evidence="1">
    <location>
        <begin position="99"/>
        <end position="108"/>
    </location>
</feature>
<comment type="caution">
    <text evidence="2">The sequence shown here is derived from an EMBL/GenBank/DDBJ whole genome shotgun (WGS) entry which is preliminary data.</text>
</comment>
<keyword evidence="3" id="KW-1185">Reference proteome</keyword>
<feature type="compositionally biased region" description="Basic and acidic residues" evidence="1">
    <location>
        <begin position="82"/>
        <end position="93"/>
    </location>
</feature>